<dbReference type="AlphaFoldDB" id="A0A0C3CY92"/>
<accession>A0A0C3CY92</accession>
<proteinExistence type="predicted"/>
<reference evidence="2" key="2">
    <citation type="submission" date="2015-01" db="EMBL/GenBank/DDBJ databases">
        <title>Evolutionary Origins and Diversification of the Mycorrhizal Mutualists.</title>
        <authorList>
            <consortium name="DOE Joint Genome Institute"/>
            <consortium name="Mycorrhizal Genomics Consortium"/>
            <person name="Kohler A."/>
            <person name="Kuo A."/>
            <person name="Nagy L.G."/>
            <person name="Floudas D."/>
            <person name="Copeland A."/>
            <person name="Barry K.W."/>
            <person name="Cichocki N."/>
            <person name="Veneault-Fourrey C."/>
            <person name="LaButti K."/>
            <person name="Lindquist E.A."/>
            <person name="Lipzen A."/>
            <person name="Lundell T."/>
            <person name="Morin E."/>
            <person name="Murat C."/>
            <person name="Riley R."/>
            <person name="Ohm R."/>
            <person name="Sun H."/>
            <person name="Tunlid A."/>
            <person name="Henrissat B."/>
            <person name="Grigoriev I.V."/>
            <person name="Hibbett D.S."/>
            <person name="Martin F."/>
        </authorList>
    </citation>
    <scope>NUCLEOTIDE SEQUENCE [LARGE SCALE GENOMIC DNA]</scope>
    <source>
        <strain evidence="2">Zn</strain>
    </source>
</reference>
<gene>
    <name evidence="1" type="ORF">OIDMADRAFT_34627</name>
</gene>
<reference evidence="1 2" key="1">
    <citation type="submission" date="2014-04" db="EMBL/GenBank/DDBJ databases">
        <authorList>
            <consortium name="DOE Joint Genome Institute"/>
            <person name="Kuo A."/>
            <person name="Martino E."/>
            <person name="Perotto S."/>
            <person name="Kohler A."/>
            <person name="Nagy L.G."/>
            <person name="Floudas D."/>
            <person name="Copeland A."/>
            <person name="Barry K.W."/>
            <person name="Cichocki N."/>
            <person name="Veneault-Fourrey C."/>
            <person name="LaButti K."/>
            <person name="Lindquist E.A."/>
            <person name="Lipzen A."/>
            <person name="Lundell T."/>
            <person name="Morin E."/>
            <person name="Murat C."/>
            <person name="Sun H."/>
            <person name="Tunlid A."/>
            <person name="Henrissat B."/>
            <person name="Grigoriev I.V."/>
            <person name="Hibbett D.S."/>
            <person name="Martin F."/>
            <person name="Nordberg H.P."/>
            <person name="Cantor M.N."/>
            <person name="Hua S.X."/>
        </authorList>
    </citation>
    <scope>NUCLEOTIDE SEQUENCE [LARGE SCALE GENOMIC DNA]</scope>
    <source>
        <strain evidence="1 2">Zn</strain>
    </source>
</reference>
<dbReference type="InParanoid" id="A0A0C3CY92"/>
<sequence>MATSARQATALAVLEPKQQQPATSVIDFDAAKHLNYSPPSSSISMDELHFPLAAISAVDSTQPFPLLSHDAVVEHRRVLFSKPVLENCLYRTRAGSAQLRGMAPHYAPFIYQFWSSPEVLKIISEHAGVKLLPVLGSGGLDAVRNTPIKPLKATPEAIAALQKNEPKQEGGKEKANIIEWHHGSYPFVCVVMLSDARHMSSSETGNGDILLVKAPQMASAIILQGR</sequence>
<evidence type="ECO:0000313" key="1">
    <source>
        <dbReference type="EMBL" id="KIM94612.1"/>
    </source>
</evidence>
<dbReference type="STRING" id="913774.A0A0C3CY92"/>
<dbReference type="PANTHER" id="PTHR41677">
    <property type="entry name" value="YALI0B19030P"/>
    <property type="match status" value="1"/>
</dbReference>
<evidence type="ECO:0000313" key="2">
    <source>
        <dbReference type="Proteomes" id="UP000054321"/>
    </source>
</evidence>
<keyword evidence="2" id="KW-1185">Reference proteome</keyword>
<organism evidence="1 2">
    <name type="scientific">Oidiodendron maius (strain Zn)</name>
    <dbReference type="NCBI Taxonomy" id="913774"/>
    <lineage>
        <taxon>Eukaryota</taxon>
        <taxon>Fungi</taxon>
        <taxon>Dikarya</taxon>
        <taxon>Ascomycota</taxon>
        <taxon>Pezizomycotina</taxon>
        <taxon>Leotiomycetes</taxon>
        <taxon>Leotiomycetes incertae sedis</taxon>
        <taxon>Myxotrichaceae</taxon>
        <taxon>Oidiodendron</taxon>
    </lineage>
</organism>
<dbReference type="EMBL" id="KN832889">
    <property type="protein sequence ID" value="KIM94612.1"/>
    <property type="molecule type" value="Genomic_DNA"/>
</dbReference>
<name>A0A0C3CY92_OIDMZ</name>
<dbReference type="Proteomes" id="UP000054321">
    <property type="component" value="Unassembled WGS sequence"/>
</dbReference>
<protein>
    <submittedName>
        <fullName evidence="1">Uncharacterized protein</fullName>
    </submittedName>
</protein>
<dbReference type="OrthoDB" id="3482077at2759"/>
<dbReference type="HOGENOM" id="CLU_1225093_0_0_1"/>
<dbReference type="PANTHER" id="PTHR41677:SF1">
    <property type="entry name" value="FE2OG DIOXYGENASE DOMAIN-CONTAINING PROTEIN"/>
    <property type="match status" value="1"/>
</dbReference>